<keyword evidence="3" id="KW-0670">Pyruvate</keyword>
<feature type="domain" description="Xylose isomerase-like TIM barrel" evidence="2">
    <location>
        <begin position="88"/>
        <end position="279"/>
    </location>
</feature>
<dbReference type="OrthoDB" id="9786584at2"/>
<dbReference type="PROSITE" id="PS51318">
    <property type="entry name" value="TAT"/>
    <property type="match status" value="1"/>
</dbReference>
<dbReference type="RefSeq" id="WP_073135366.1">
    <property type="nucleotide sequence ID" value="NZ_FQWQ01000002.1"/>
</dbReference>
<dbReference type="PANTHER" id="PTHR43489:SF3">
    <property type="entry name" value="XYLOSE ISOMERASE DOMAIN PROTEIN TIM BARREL"/>
    <property type="match status" value="1"/>
</dbReference>
<dbReference type="InterPro" id="IPR050417">
    <property type="entry name" value="Sugar_Epim/Isomerase"/>
</dbReference>
<gene>
    <name evidence="3" type="ORF">SAMN04488109_2903</name>
</gene>
<reference evidence="3 4" key="1">
    <citation type="submission" date="2016-11" db="EMBL/GenBank/DDBJ databases">
        <authorList>
            <person name="Jaros S."/>
            <person name="Januszkiewicz K."/>
            <person name="Wedrychowicz H."/>
        </authorList>
    </citation>
    <scope>NUCLEOTIDE SEQUENCE [LARGE SCALE GENOMIC DNA]</scope>
    <source>
        <strain evidence="3 4">DSM 24574</strain>
    </source>
</reference>
<proteinExistence type="predicted"/>
<evidence type="ECO:0000256" key="1">
    <source>
        <dbReference type="ARBA" id="ARBA00023235"/>
    </source>
</evidence>
<dbReference type="InterPro" id="IPR036237">
    <property type="entry name" value="Xyl_isomerase-like_sf"/>
</dbReference>
<evidence type="ECO:0000313" key="4">
    <source>
        <dbReference type="Proteomes" id="UP000184212"/>
    </source>
</evidence>
<dbReference type="Proteomes" id="UP000184212">
    <property type="component" value="Unassembled WGS sequence"/>
</dbReference>
<dbReference type="SUPFAM" id="SSF51658">
    <property type="entry name" value="Xylose isomerase-like"/>
    <property type="match status" value="1"/>
</dbReference>
<dbReference type="STRING" id="947013.SAMN04488109_2903"/>
<dbReference type="InterPro" id="IPR006311">
    <property type="entry name" value="TAT_signal"/>
</dbReference>
<protein>
    <submittedName>
        <fullName evidence="3">Hydroxypyruvate isomerase</fullName>
    </submittedName>
</protein>
<keyword evidence="1 3" id="KW-0413">Isomerase</keyword>
<sequence length="298" mass="32850">MKNNENYSRRSALKKMAGTTAMAVAGASLAHRLSAAEAVLDGNLKGKVNHSVCRWCYNDIPLEDLCKAANSIGLSSIELTGPEEWPILKKYGLTSALPWGAGKGIVDGFNNPALHDELVKSYSEVIPKAAAAGLNQIICFSGNRKGLDDEKGIENCAIGLQRLMPIAEKYKVTMVMELLNSKVNHPDYQCDHTPWGVALCDKVGSERFKLLYDIYHMQIMEGDVIATIKKYQKYIAHYHTGGVPGRNEIDDTQELNYPAIMKAILETGFKGYVAQEFIPKREDKIASLRQGVQICDVA</sequence>
<dbReference type="InterPro" id="IPR013022">
    <property type="entry name" value="Xyl_isomerase-like_TIM-brl"/>
</dbReference>
<dbReference type="Gene3D" id="3.20.20.150">
    <property type="entry name" value="Divalent-metal-dependent TIM barrel enzymes"/>
    <property type="match status" value="1"/>
</dbReference>
<evidence type="ECO:0000259" key="2">
    <source>
        <dbReference type="Pfam" id="PF01261"/>
    </source>
</evidence>
<dbReference type="Pfam" id="PF01261">
    <property type="entry name" value="AP_endonuc_2"/>
    <property type="match status" value="1"/>
</dbReference>
<dbReference type="PANTHER" id="PTHR43489">
    <property type="entry name" value="ISOMERASE"/>
    <property type="match status" value="1"/>
</dbReference>
<keyword evidence="4" id="KW-1185">Reference proteome</keyword>
<evidence type="ECO:0000313" key="3">
    <source>
        <dbReference type="EMBL" id="SHH15274.1"/>
    </source>
</evidence>
<name>A0A1M5QMD1_9BACT</name>
<dbReference type="AlphaFoldDB" id="A0A1M5QMD1"/>
<accession>A0A1M5QMD1</accession>
<dbReference type="GO" id="GO:0016853">
    <property type="term" value="F:isomerase activity"/>
    <property type="evidence" value="ECO:0007669"/>
    <property type="project" value="UniProtKB-KW"/>
</dbReference>
<organism evidence="3 4">
    <name type="scientific">Chryseolinea serpens</name>
    <dbReference type="NCBI Taxonomy" id="947013"/>
    <lineage>
        <taxon>Bacteria</taxon>
        <taxon>Pseudomonadati</taxon>
        <taxon>Bacteroidota</taxon>
        <taxon>Cytophagia</taxon>
        <taxon>Cytophagales</taxon>
        <taxon>Fulvivirgaceae</taxon>
        <taxon>Chryseolinea</taxon>
    </lineage>
</organism>
<dbReference type="EMBL" id="FQWQ01000002">
    <property type="protein sequence ID" value="SHH15274.1"/>
    <property type="molecule type" value="Genomic_DNA"/>
</dbReference>